<keyword evidence="4 12" id="KW-1134">Transmembrane beta strand</keyword>
<dbReference type="GO" id="GO:0015344">
    <property type="term" value="F:siderophore uptake transmembrane transporter activity"/>
    <property type="evidence" value="ECO:0007669"/>
    <property type="project" value="TreeGrafter"/>
</dbReference>
<dbReference type="InterPro" id="IPR039426">
    <property type="entry name" value="TonB-dep_rcpt-like"/>
</dbReference>
<evidence type="ECO:0000259" key="14">
    <source>
        <dbReference type="Pfam" id="PF00593"/>
    </source>
</evidence>
<organism evidence="16 17">
    <name type="scientific">Chromobacterium rhizoryzae</name>
    <dbReference type="NCBI Taxonomy" id="1778675"/>
    <lineage>
        <taxon>Bacteria</taxon>
        <taxon>Pseudomonadati</taxon>
        <taxon>Pseudomonadota</taxon>
        <taxon>Betaproteobacteria</taxon>
        <taxon>Neisseriales</taxon>
        <taxon>Chromobacteriaceae</taxon>
        <taxon>Chromobacterium</taxon>
    </lineage>
</organism>
<evidence type="ECO:0000259" key="15">
    <source>
        <dbReference type="Pfam" id="PF07715"/>
    </source>
</evidence>
<dbReference type="InterPro" id="IPR036942">
    <property type="entry name" value="Beta-barrel_TonB_sf"/>
</dbReference>
<dbReference type="EMBL" id="CP031968">
    <property type="protein sequence ID" value="AXT48012.1"/>
    <property type="molecule type" value="Genomic_DNA"/>
</dbReference>
<evidence type="ECO:0000256" key="9">
    <source>
        <dbReference type="ARBA" id="ARBA00023136"/>
    </source>
</evidence>
<keyword evidence="8 13" id="KW-0798">TonB box</keyword>
<evidence type="ECO:0000256" key="8">
    <source>
        <dbReference type="ARBA" id="ARBA00023077"/>
    </source>
</evidence>
<dbReference type="PANTHER" id="PTHR30069">
    <property type="entry name" value="TONB-DEPENDENT OUTER MEMBRANE RECEPTOR"/>
    <property type="match status" value="1"/>
</dbReference>
<dbReference type="Gene3D" id="2.170.130.10">
    <property type="entry name" value="TonB-dependent receptor, plug domain"/>
    <property type="match status" value="1"/>
</dbReference>
<dbReference type="AlphaFoldDB" id="A0AAD0WA28"/>
<sequence>MGLTASALVPKLFLYFIRFAQSLSHVMLAPDRGRKVWIADQSITIRICVRINSVGYLWSHLTFLAQTKRQRHAGAPAMPRRGSNGPRSCDDFLVSTTMKTNDSATRHGVRLALLSAAVSALYLPAAHAAEAEATLPSVVVTASGYEQKIKQAPASISVITREELAKKPFTNLTDALTDLEGVSINGSGPGDKDIAIRGMPGEYSLILVDGRRQNTRETRSRGTGGFQQYQIPPMEAIERIEVVRGPMSSLYGSDAMGGVVNIITRKAPKEWHGSMTLGGTITEHSNEGNTGQSSFWLGGPLMKDLLSLQVYGAMNNQAEDNIYYSNSGDGGKVASHMTDINAKLSFTPNQDHEITFEAGHNELRKTTTPGKSVAAEVQDKKGNILPNTKDDFFDVRDHWSLSHNGKYGNVRSNVSLYQEIDKPNHSINNVDDGKGLKLTNTTLDGQLTFLLDRHTVKIGTQVGQQVGSGMRAQETIAGFVGPANPDKVTVNTWALFAEDSFEATDSLTITAGGRVDHHSVFGTHFTPRVYLVQHLGSQWTLKGGVGKGFKAPTIRQSTDGYCMRTGAGNELGVLCGNSKLKPEESTSYEIGLHFDNEQGLSANATLFNNDFKNKVVSYGTDQFTNQLIGPNGKPARIYIYDNVDSVNIRGLELSSSWTFMPKWTLSGNYTYTKSKREGGKETSFLGQSLNGMPLDKTPEHAGNVKLAWAPMEKLDLYTRLNFEGKQYYTGFRNGANVARTRGGSSTWDFGGSYKLNKSFDVNFAVYNLADRTVAIDNRGRYDGLDGNWMVDEGRRYWLTLTGKF</sequence>
<keyword evidence="9 12" id="KW-0472">Membrane</keyword>
<evidence type="ECO:0000256" key="13">
    <source>
        <dbReference type="RuleBase" id="RU003357"/>
    </source>
</evidence>
<comment type="similarity">
    <text evidence="2 12 13">Belongs to the TonB-dependent receptor family.</text>
</comment>
<feature type="domain" description="TonB-dependent receptor plug" evidence="15">
    <location>
        <begin position="149"/>
        <end position="259"/>
    </location>
</feature>
<evidence type="ECO:0000256" key="4">
    <source>
        <dbReference type="ARBA" id="ARBA00022452"/>
    </source>
</evidence>
<keyword evidence="5 12" id="KW-0812">Transmembrane</keyword>
<evidence type="ECO:0000256" key="3">
    <source>
        <dbReference type="ARBA" id="ARBA00022448"/>
    </source>
</evidence>
<keyword evidence="7" id="KW-0406">Ion transport</keyword>
<dbReference type="InterPro" id="IPR012910">
    <property type="entry name" value="Plug_dom"/>
</dbReference>
<keyword evidence="6" id="KW-0732">Signal</keyword>
<dbReference type="GO" id="GO:0009279">
    <property type="term" value="C:cell outer membrane"/>
    <property type="evidence" value="ECO:0007669"/>
    <property type="project" value="UniProtKB-SubCell"/>
</dbReference>
<evidence type="ECO:0000256" key="6">
    <source>
        <dbReference type="ARBA" id="ARBA00022729"/>
    </source>
</evidence>
<gene>
    <name evidence="16" type="ORF">D1345_18380</name>
</gene>
<dbReference type="CDD" id="cd01347">
    <property type="entry name" value="ligand_gated_channel"/>
    <property type="match status" value="1"/>
</dbReference>
<evidence type="ECO:0000313" key="17">
    <source>
        <dbReference type="Proteomes" id="UP000259465"/>
    </source>
</evidence>
<accession>A0AAD0WA28</accession>
<evidence type="ECO:0000313" key="16">
    <source>
        <dbReference type="EMBL" id="AXT48012.1"/>
    </source>
</evidence>
<evidence type="ECO:0000256" key="5">
    <source>
        <dbReference type="ARBA" id="ARBA00022692"/>
    </source>
</evidence>
<comment type="subcellular location">
    <subcellularLocation>
        <location evidence="1 12">Cell outer membrane</location>
        <topology evidence="1 12">Multi-pass membrane protein</topology>
    </subcellularLocation>
</comment>
<dbReference type="Pfam" id="PF07715">
    <property type="entry name" value="Plug"/>
    <property type="match status" value="1"/>
</dbReference>
<dbReference type="PANTHER" id="PTHR30069:SF53">
    <property type="entry name" value="COLICIN I RECEPTOR-RELATED"/>
    <property type="match status" value="1"/>
</dbReference>
<dbReference type="Pfam" id="PF00593">
    <property type="entry name" value="TonB_dep_Rec_b-barrel"/>
    <property type="match status" value="1"/>
</dbReference>
<feature type="domain" description="TonB-dependent receptor-like beta-barrel" evidence="14">
    <location>
        <begin position="390"/>
        <end position="768"/>
    </location>
</feature>
<evidence type="ECO:0000256" key="2">
    <source>
        <dbReference type="ARBA" id="ARBA00009810"/>
    </source>
</evidence>
<dbReference type="KEGG" id="crz:D1345_18380"/>
<evidence type="ECO:0000256" key="12">
    <source>
        <dbReference type="PROSITE-ProRule" id="PRU01360"/>
    </source>
</evidence>
<dbReference type="GO" id="GO:0044718">
    <property type="term" value="P:siderophore transmembrane transport"/>
    <property type="evidence" value="ECO:0007669"/>
    <property type="project" value="TreeGrafter"/>
</dbReference>
<keyword evidence="17" id="KW-1185">Reference proteome</keyword>
<dbReference type="InterPro" id="IPR037066">
    <property type="entry name" value="Plug_dom_sf"/>
</dbReference>
<keyword evidence="11 12" id="KW-0998">Cell outer membrane</keyword>
<name>A0AAD0WA28_9NEIS</name>
<evidence type="ECO:0000256" key="1">
    <source>
        <dbReference type="ARBA" id="ARBA00004571"/>
    </source>
</evidence>
<dbReference type="Proteomes" id="UP000259465">
    <property type="component" value="Chromosome"/>
</dbReference>
<keyword evidence="10 16" id="KW-0675">Receptor</keyword>
<dbReference type="InterPro" id="IPR000531">
    <property type="entry name" value="Beta-barrel_TonB"/>
</dbReference>
<proteinExistence type="inferred from homology"/>
<evidence type="ECO:0000256" key="11">
    <source>
        <dbReference type="ARBA" id="ARBA00023237"/>
    </source>
</evidence>
<keyword evidence="3 12" id="KW-0813">Transport</keyword>
<evidence type="ECO:0000256" key="10">
    <source>
        <dbReference type="ARBA" id="ARBA00023170"/>
    </source>
</evidence>
<dbReference type="PROSITE" id="PS52016">
    <property type="entry name" value="TONB_DEPENDENT_REC_3"/>
    <property type="match status" value="1"/>
</dbReference>
<dbReference type="SUPFAM" id="SSF56935">
    <property type="entry name" value="Porins"/>
    <property type="match status" value="1"/>
</dbReference>
<reference evidence="16 17" key="1">
    <citation type="submission" date="2018-08" db="EMBL/GenBank/DDBJ databases">
        <title>Complete genome sequence of JP2-74.</title>
        <authorList>
            <person name="Wu L."/>
        </authorList>
    </citation>
    <scope>NUCLEOTIDE SEQUENCE [LARGE SCALE GENOMIC DNA]</scope>
    <source>
        <strain evidence="16 17">JP2-74</strain>
    </source>
</reference>
<protein>
    <submittedName>
        <fullName evidence="16">TonB-dependent receptor</fullName>
    </submittedName>
</protein>
<evidence type="ECO:0000256" key="7">
    <source>
        <dbReference type="ARBA" id="ARBA00023065"/>
    </source>
</evidence>
<dbReference type="Gene3D" id="2.40.170.20">
    <property type="entry name" value="TonB-dependent receptor, beta-barrel domain"/>
    <property type="match status" value="1"/>
</dbReference>